<keyword evidence="2" id="KW-0472">Membrane</keyword>
<name>A0ABP7XY66_9ACTN</name>
<feature type="transmembrane region" description="Helical" evidence="2">
    <location>
        <begin position="12"/>
        <end position="29"/>
    </location>
</feature>
<gene>
    <name evidence="4" type="ORF">GCM10022215_38660</name>
</gene>
<keyword evidence="5" id="KW-1185">Reference proteome</keyword>
<evidence type="ECO:0000313" key="5">
    <source>
        <dbReference type="Proteomes" id="UP001501495"/>
    </source>
</evidence>
<comment type="caution">
    <text evidence="4">The sequence shown here is derived from an EMBL/GenBank/DDBJ whole genome shotgun (WGS) entry which is preliminary data.</text>
</comment>
<organism evidence="4 5">
    <name type="scientific">Nocardioides fonticola</name>
    <dbReference type="NCBI Taxonomy" id="450363"/>
    <lineage>
        <taxon>Bacteria</taxon>
        <taxon>Bacillati</taxon>
        <taxon>Actinomycetota</taxon>
        <taxon>Actinomycetes</taxon>
        <taxon>Propionibacteriales</taxon>
        <taxon>Nocardioidaceae</taxon>
        <taxon>Nocardioides</taxon>
    </lineage>
</organism>
<feature type="compositionally biased region" description="Polar residues" evidence="1">
    <location>
        <begin position="215"/>
        <end position="231"/>
    </location>
</feature>
<keyword evidence="2" id="KW-1133">Transmembrane helix</keyword>
<dbReference type="SMART" id="SM00858">
    <property type="entry name" value="SAF"/>
    <property type="match status" value="1"/>
</dbReference>
<proteinExistence type="predicted"/>
<evidence type="ECO:0000313" key="4">
    <source>
        <dbReference type="EMBL" id="GAA4127799.1"/>
    </source>
</evidence>
<evidence type="ECO:0000256" key="1">
    <source>
        <dbReference type="SAM" id="MobiDB-lite"/>
    </source>
</evidence>
<accession>A0ABP7XY66</accession>
<keyword evidence="2" id="KW-0812">Transmembrane</keyword>
<reference evidence="5" key="1">
    <citation type="journal article" date="2019" name="Int. J. Syst. Evol. Microbiol.">
        <title>The Global Catalogue of Microorganisms (GCM) 10K type strain sequencing project: providing services to taxonomists for standard genome sequencing and annotation.</title>
        <authorList>
            <consortium name="The Broad Institute Genomics Platform"/>
            <consortium name="The Broad Institute Genome Sequencing Center for Infectious Disease"/>
            <person name="Wu L."/>
            <person name="Ma J."/>
        </authorList>
    </citation>
    <scope>NUCLEOTIDE SEQUENCE [LARGE SCALE GENOMIC DNA]</scope>
    <source>
        <strain evidence="5">JCM 16703</strain>
    </source>
</reference>
<feature type="region of interest" description="Disordered" evidence="1">
    <location>
        <begin position="208"/>
        <end position="231"/>
    </location>
</feature>
<dbReference type="EMBL" id="BAAAZH010000031">
    <property type="protein sequence ID" value="GAA4127799.1"/>
    <property type="molecule type" value="Genomic_DNA"/>
</dbReference>
<evidence type="ECO:0000256" key="2">
    <source>
        <dbReference type="SAM" id="Phobius"/>
    </source>
</evidence>
<sequence length="231" mass="23254">MSKAPRKYGQMLVSVLVVIAAVIAGGWLYTNKGGVTEVLVVAQPIPAGHPITEADVRTSHDPLLVSRSVSGIDGAIPVSDVDSVFGKRTTVALLPGQVLTEDALTTSLLPQQGQQLIAVSLPAGRVPATLEAGSVVDAIAVPQQGQAGDSNALDTPKDLAAGATVYSVKQAQDGSVVVTLLIDDSDAKTVAAYGAVGQLTLLQAPITDGDASLAPQPSTSPSAEASTGSQG</sequence>
<evidence type="ECO:0000259" key="3">
    <source>
        <dbReference type="SMART" id="SM00858"/>
    </source>
</evidence>
<dbReference type="InterPro" id="IPR013974">
    <property type="entry name" value="SAF"/>
</dbReference>
<protein>
    <recommendedName>
        <fullName evidence="3">SAF domain-containing protein</fullName>
    </recommendedName>
</protein>
<dbReference type="Pfam" id="PF08666">
    <property type="entry name" value="SAF"/>
    <property type="match status" value="1"/>
</dbReference>
<feature type="domain" description="SAF" evidence="3">
    <location>
        <begin position="36"/>
        <end position="105"/>
    </location>
</feature>
<dbReference type="Proteomes" id="UP001501495">
    <property type="component" value="Unassembled WGS sequence"/>
</dbReference>
<dbReference type="Gene3D" id="3.90.1210.10">
    <property type="entry name" value="Antifreeze-like/N-acetylneuraminic acid synthase C-terminal domain"/>
    <property type="match status" value="1"/>
</dbReference>
<dbReference type="CDD" id="cd11614">
    <property type="entry name" value="SAF_CpaB_FlgA_like"/>
    <property type="match status" value="1"/>
</dbReference>